<comment type="caution">
    <text evidence="1">The sequence shown here is derived from an EMBL/GenBank/DDBJ whole genome shotgun (WGS) entry which is preliminary data.</text>
</comment>
<keyword evidence="2" id="KW-1185">Reference proteome</keyword>
<accession>A0ABQ7BBP8</accession>
<dbReference type="Proteomes" id="UP000266723">
    <property type="component" value="Unassembled WGS sequence"/>
</dbReference>
<name>A0ABQ7BBP8_BRACR</name>
<evidence type="ECO:0000313" key="2">
    <source>
        <dbReference type="Proteomes" id="UP000266723"/>
    </source>
</evidence>
<sequence>MRRTTGLWSFLRGRATGLWKGWDFETWLRERRGFVAGGEEKKRKAKAEAAERAMQVMMRRDVKMKQLEIVLVLVEESELLLLLLLWRSAIDWLGGSSWSSSGVGIALGFLSPEIIDSLFYLT</sequence>
<proteinExistence type="predicted"/>
<gene>
    <name evidence="1" type="ORF">DY000_02037072</name>
</gene>
<reference evidence="1 2" key="1">
    <citation type="journal article" date="2020" name="BMC Genomics">
        <title>Intraspecific diversification of the crop wild relative Brassica cretica Lam. using demographic model selection.</title>
        <authorList>
            <person name="Kioukis A."/>
            <person name="Michalopoulou V.A."/>
            <person name="Briers L."/>
            <person name="Pirintsos S."/>
            <person name="Studholme D.J."/>
            <person name="Pavlidis P."/>
            <person name="Sarris P.F."/>
        </authorList>
    </citation>
    <scope>NUCLEOTIDE SEQUENCE [LARGE SCALE GENOMIC DNA]</scope>
    <source>
        <strain evidence="2">cv. PFS-1207/04</strain>
    </source>
</reference>
<evidence type="ECO:0000313" key="1">
    <source>
        <dbReference type="EMBL" id="KAF3529560.1"/>
    </source>
</evidence>
<organism evidence="1 2">
    <name type="scientific">Brassica cretica</name>
    <name type="common">Mustard</name>
    <dbReference type="NCBI Taxonomy" id="69181"/>
    <lineage>
        <taxon>Eukaryota</taxon>
        <taxon>Viridiplantae</taxon>
        <taxon>Streptophyta</taxon>
        <taxon>Embryophyta</taxon>
        <taxon>Tracheophyta</taxon>
        <taxon>Spermatophyta</taxon>
        <taxon>Magnoliopsida</taxon>
        <taxon>eudicotyledons</taxon>
        <taxon>Gunneridae</taxon>
        <taxon>Pentapetalae</taxon>
        <taxon>rosids</taxon>
        <taxon>malvids</taxon>
        <taxon>Brassicales</taxon>
        <taxon>Brassicaceae</taxon>
        <taxon>Brassiceae</taxon>
        <taxon>Brassica</taxon>
    </lineage>
</organism>
<protein>
    <submittedName>
        <fullName evidence="1">Uncharacterized protein</fullName>
    </submittedName>
</protein>
<dbReference type="EMBL" id="QGKV02001507">
    <property type="protein sequence ID" value="KAF3529560.1"/>
    <property type="molecule type" value="Genomic_DNA"/>
</dbReference>